<evidence type="ECO:0000256" key="1">
    <source>
        <dbReference type="ARBA" id="ARBA00005896"/>
    </source>
</evidence>
<dbReference type="SUPFAM" id="SSF51197">
    <property type="entry name" value="Clavaminate synthase-like"/>
    <property type="match status" value="1"/>
</dbReference>
<dbReference type="Gene3D" id="3.60.130.10">
    <property type="entry name" value="Clavaminate synthase-like"/>
    <property type="match status" value="1"/>
</dbReference>
<evidence type="ECO:0000256" key="4">
    <source>
        <dbReference type="ARBA" id="ARBA00023002"/>
    </source>
</evidence>
<reference evidence="7 8" key="1">
    <citation type="journal article" date="2012" name="BMC Genomics">
        <title>Comparative genomics of the classical Bordetella subspecies: the evolution and exchange of virulence-associated diversity amongst closely related pathogens.</title>
        <authorList>
            <person name="Park J."/>
            <person name="Zhang Y."/>
            <person name="Buboltz A.M."/>
            <person name="Zhang X."/>
            <person name="Schuster S.C."/>
            <person name="Ahuja U."/>
            <person name="Liu M."/>
            <person name="Miller J.F."/>
            <person name="Sebaihia M."/>
            <person name="Bentley S.D."/>
            <person name="Parkhill J."/>
            <person name="Harvill E.T."/>
        </authorList>
    </citation>
    <scope>NUCLEOTIDE SEQUENCE [LARGE SCALE GENOMIC DNA]</scope>
    <source>
        <strain evidence="7 8">253</strain>
    </source>
</reference>
<dbReference type="PANTHER" id="PTHR30468">
    <property type="entry name" value="ALPHA-KETOGLUTARATE-DEPENDENT SULFONATE DIOXYGENASE"/>
    <property type="match status" value="1"/>
</dbReference>
<evidence type="ECO:0000313" key="7">
    <source>
        <dbReference type="EMBL" id="CCJ56669.1"/>
    </source>
</evidence>
<comment type="similarity">
    <text evidence="1">Belongs to the TfdA dioxygenase family.</text>
</comment>
<evidence type="ECO:0000313" key="8">
    <source>
        <dbReference type="Proteomes" id="UP000007564"/>
    </source>
</evidence>
<keyword evidence="3 7" id="KW-0223">Dioxygenase</keyword>
<dbReference type="GO" id="GO:0005737">
    <property type="term" value="C:cytoplasm"/>
    <property type="evidence" value="ECO:0007669"/>
    <property type="project" value="TreeGrafter"/>
</dbReference>
<dbReference type="Pfam" id="PF02668">
    <property type="entry name" value="TauD"/>
    <property type="match status" value="1"/>
</dbReference>
<keyword evidence="4 7" id="KW-0560">Oxidoreductase</keyword>
<dbReference type="PANTHER" id="PTHR30468:SF1">
    <property type="entry name" value="ALPHA-KETOGLUTARATE-DEPENDENT SULFONATE DIOXYGENASE"/>
    <property type="match status" value="1"/>
</dbReference>
<keyword evidence="2" id="KW-0479">Metal-binding</keyword>
<dbReference type="EC" id="1.14.11.17" evidence="7"/>
<dbReference type="EMBL" id="HE965806">
    <property type="protein sequence ID" value="CCJ56669.1"/>
    <property type="molecule type" value="Genomic_DNA"/>
</dbReference>
<dbReference type="GO" id="GO:0006790">
    <property type="term" value="P:sulfur compound metabolic process"/>
    <property type="evidence" value="ECO:0007669"/>
    <property type="project" value="TreeGrafter"/>
</dbReference>
<dbReference type="GO" id="GO:0046872">
    <property type="term" value="F:metal ion binding"/>
    <property type="evidence" value="ECO:0007669"/>
    <property type="project" value="UniProtKB-KW"/>
</dbReference>
<dbReference type="HOGENOM" id="CLU_036005_2_1_4"/>
<evidence type="ECO:0000259" key="6">
    <source>
        <dbReference type="Pfam" id="PF02668"/>
    </source>
</evidence>
<name>A0A0C6PDD6_BORBO</name>
<evidence type="ECO:0000256" key="5">
    <source>
        <dbReference type="ARBA" id="ARBA00023004"/>
    </source>
</evidence>
<accession>A0A0C6PDD6</accession>
<dbReference type="OrthoDB" id="8893262at2"/>
<feature type="domain" description="TauD/TfdA-like" evidence="6">
    <location>
        <begin position="8"/>
        <end position="275"/>
    </location>
</feature>
<dbReference type="InterPro" id="IPR003819">
    <property type="entry name" value="TauD/TfdA-like"/>
</dbReference>
<dbReference type="InterPro" id="IPR051323">
    <property type="entry name" value="AtsK-like"/>
</dbReference>
<dbReference type="Proteomes" id="UP000007564">
    <property type="component" value="Chromosome"/>
</dbReference>
<dbReference type="InterPro" id="IPR042098">
    <property type="entry name" value="TauD-like_sf"/>
</dbReference>
<proteinExistence type="inferred from homology"/>
<protein>
    <submittedName>
        <fullName evidence="7">Alpha-ketoglutarate-dependent taurine dioxygenase</fullName>
        <ecNumber evidence="7">1.14.11.17</ecNumber>
    </submittedName>
</protein>
<dbReference type="RefSeq" id="WP_015065174.1">
    <property type="nucleotide sequence ID" value="NC_019382.1"/>
</dbReference>
<dbReference type="KEGG" id="bbh:BN112_4755"/>
<gene>
    <name evidence="7" type="primary">tauD</name>
    <name evidence="7" type="ORF">BN112_4755</name>
</gene>
<dbReference type="AlphaFoldDB" id="A0A0C6PDD6"/>
<evidence type="ECO:0000256" key="2">
    <source>
        <dbReference type="ARBA" id="ARBA00022723"/>
    </source>
</evidence>
<sequence length="282" mass="32480">MDTQTALEVRPLTGSCGAEIFGVDLSRTLSADTVKAIRQALLDHNVIFFREQALTPEQHRAFTRQFGEVVVNPVYTHVEGYPDIMPVIKEPNDRYNIGDTWHSDMSYMQEPPLGSVLYGRDIPEYGGDTLFANMYLAYELLPDALKQMIDGRRAYHSDRYLTSRISERNAGRSTRLKADADAQENLALHPMVRTHEETGRKCLYVNFPFTWQIEGLSREESLPLLNQLYAHAARPELACRFRWRKGSLAFWDNRCTMHYACNDYQGKRREMHRMTIAGGRPQ</sequence>
<organism evidence="7 8">
    <name type="scientific">Bordetella bronchiseptica 253</name>
    <dbReference type="NCBI Taxonomy" id="568707"/>
    <lineage>
        <taxon>Bacteria</taxon>
        <taxon>Pseudomonadati</taxon>
        <taxon>Pseudomonadota</taxon>
        <taxon>Betaproteobacteria</taxon>
        <taxon>Burkholderiales</taxon>
        <taxon>Alcaligenaceae</taxon>
        <taxon>Bordetella</taxon>
    </lineage>
</organism>
<dbReference type="GO" id="GO:0000908">
    <property type="term" value="F:taurine dioxygenase activity"/>
    <property type="evidence" value="ECO:0007669"/>
    <property type="project" value="UniProtKB-EC"/>
</dbReference>
<evidence type="ECO:0000256" key="3">
    <source>
        <dbReference type="ARBA" id="ARBA00022964"/>
    </source>
</evidence>
<keyword evidence="5" id="KW-0408">Iron</keyword>